<evidence type="ECO:0000256" key="9">
    <source>
        <dbReference type="ARBA" id="ARBA00023098"/>
    </source>
</evidence>
<dbReference type="InterPro" id="IPR046373">
    <property type="entry name" value="Acyl-CoA_Oxase/DH_mid-dom_sf"/>
</dbReference>
<evidence type="ECO:0000256" key="10">
    <source>
        <dbReference type="ARBA" id="ARBA00023140"/>
    </source>
</evidence>
<dbReference type="InterPro" id="IPR009100">
    <property type="entry name" value="AcylCoA_DH/oxidase_NM_dom_sf"/>
</dbReference>
<dbReference type="InterPro" id="IPR055060">
    <property type="entry name" value="ACOX_C_alpha1"/>
</dbReference>
<gene>
    <name evidence="17" type="ORF">V1264_009616</name>
</gene>
<feature type="active site" description="Proton acceptor" evidence="12">
    <location>
        <position position="428"/>
    </location>
</feature>
<dbReference type="GO" id="GO:0055088">
    <property type="term" value="P:lipid homeostasis"/>
    <property type="evidence" value="ECO:0007669"/>
    <property type="project" value="TreeGrafter"/>
</dbReference>
<keyword evidence="9" id="KW-0443">Lipid metabolism</keyword>
<feature type="binding site" evidence="13">
    <location>
        <position position="146"/>
    </location>
    <ligand>
        <name>FAD</name>
        <dbReference type="ChEBI" id="CHEBI:57692"/>
    </ligand>
</feature>
<dbReference type="Gene3D" id="1.20.140.10">
    <property type="entry name" value="Butyryl-CoA Dehydrogenase, subunit A, domain 3"/>
    <property type="match status" value="2"/>
</dbReference>
<dbReference type="SUPFAM" id="SSF47203">
    <property type="entry name" value="Acyl-CoA dehydrogenase C-terminal domain-like"/>
    <property type="match status" value="2"/>
</dbReference>
<keyword evidence="6 11" id="KW-0274">FAD</keyword>
<dbReference type="PANTHER" id="PTHR10909">
    <property type="entry name" value="ELECTRON TRANSPORT OXIDOREDUCTASE"/>
    <property type="match status" value="1"/>
</dbReference>
<evidence type="ECO:0000256" key="5">
    <source>
        <dbReference type="ARBA" id="ARBA00022630"/>
    </source>
</evidence>
<dbReference type="GO" id="GO:0005504">
    <property type="term" value="F:fatty acid binding"/>
    <property type="evidence" value="ECO:0007669"/>
    <property type="project" value="TreeGrafter"/>
</dbReference>
<evidence type="ECO:0000313" key="17">
    <source>
        <dbReference type="EMBL" id="KAK7092005.1"/>
    </source>
</evidence>
<dbReference type="SUPFAM" id="SSF56645">
    <property type="entry name" value="Acyl-CoA dehydrogenase NM domain-like"/>
    <property type="match status" value="1"/>
</dbReference>
<evidence type="ECO:0000256" key="12">
    <source>
        <dbReference type="PIRSR" id="PIRSR000168-1"/>
    </source>
</evidence>
<dbReference type="PIRSF" id="PIRSF000168">
    <property type="entry name" value="Acyl-CoA_oxidase"/>
    <property type="match status" value="1"/>
</dbReference>
<accession>A0AAN9ASD4</accession>
<evidence type="ECO:0000256" key="6">
    <source>
        <dbReference type="ARBA" id="ARBA00022827"/>
    </source>
</evidence>
<organism evidence="17 18">
    <name type="scientific">Littorina saxatilis</name>
    <dbReference type="NCBI Taxonomy" id="31220"/>
    <lineage>
        <taxon>Eukaryota</taxon>
        <taxon>Metazoa</taxon>
        <taxon>Spiralia</taxon>
        <taxon>Lophotrochozoa</taxon>
        <taxon>Mollusca</taxon>
        <taxon>Gastropoda</taxon>
        <taxon>Caenogastropoda</taxon>
        <taxon>Littorinimorpha</taxon>
        <taxon>Littorinoidea</taxon>
        <taxon>Littorinidae</taxon>
        <taxon>Littorina</taxon>
    </lineage>
</organism>
<evidence type="ECO:0000256" key="11">
    <source>
        <dbReference type="PIRNR" id="PIRNR000168"/>
    </source>
</evidence>
<dbReference type="InterPro" id="IPR012258">
    <property type="entry name" value="Acyl-CoA_oxidase"/>
</dbReference>
<feature type="domain" description="Acyl-CoA oxidase C-terminal" evidence="14">
    <location>
        <begin position="480"/>
        <end position="656"/>
    </location>
</feature>
<dbReference type="InterPro" id="IPR002655">
    <property type="entry name" value="Acyl-CoA_oxidase_C"/>
</dbReference>
<dbReference type="FunFam" id="2.40.110.10:FF:000003">
    <property type="entry name" value="Acyl-coenzyme A oxidase"/>
    <property type="match status" value="1"/>
</dbReference>
<dbReference type="Proteomes" id="UP001374579">
    <property type="component" value="Unassembled WGS sequence"/>
</dbReference>
<feature type="domain" description="Acyl-CoA oxidase C-alpha1" evidence="16">
    <location>
        <begin position="282"/>
        <end position="443"/>
    </location>
</feature>
<dbReference type="GO" id="GO:0005777">
    <property type="term" value="C:peroxisome"/>
    <property type="evidence" value="ECO:0007669"/>
    <property type="project" value="UniProtKB-SubCell"/>
</dbReference>
<keyword evidence="8" id="KW-0560">Oxidoreductase</keyword>
<sequence length="671" mass="74929">MAATQLVNPDLVKERQNAAFSPEHLTYFLYGGPEKTKRKRFLQNLVIEGVKKLGVKQYATVSREEQYEQALQKYAYLVDTERQLGITNSTDKALLHEAVFPCESFPYILQYAAFINPFTMLASEEQKAKWLPLMKNFRLVGTYAQTEMGHGSFLRGLETTATYDPSTQEFVLHSPTISSIKYWPAGLGKTANACIVMAQLITKGHNYGMHAFLLQIRDLDTHQPLSGITVGDIGSKFGLSANDNGFLKMDNVRIPRNNMLMRHSRVLPDGTYIEPKNDRLMYGGMTSIRTDVVGVASRRLCIAVTIAIRYSAVRRQSEIEPGAGEVQVLDFQTQQYRLFPQLAAAYATTFASTTISAFYRTVSPHIERGDLQELPMLHALSAGLKAYTSWTCADGVEVCRLACGGHGYSEASGLPKAYVDTTAACTYEGENYVLILQTARYLMKCCRMLAEGEQVPEVMDFLRPSTSETSRLDARLVMGDLIQAFAHRAARMTRDAAQSMQTSIVKGENPGQAWNSNSVQLVAAAKAFTELHVVRVFAEAVETMRGSLRHVMESLWRLFAVNNIVSSLGDFLVDGYLSTQQVSLLEPAQRDLLKELRPDAVSLVDALDFPDGVLDSALGRWDGQVYEALYDYSLRSKLNEKQVLDAYLKHQRPFMESQWKKHAASAVTSRL</sequence>
<dbReference type="FunFam" id="1.20.140.10:FF:000013">
    <property type="entry name" value="Acyl-coenzyme A oxidase"/>
    <property type="match status" value="1"/>
</dbReference>
<evidence type="ECO:0000256" key="4">
    <source>
        <dbReference type="ARBA" id="ARBA00006288"/>
    </source>
</evidence>
<dbReference type="Gene3D" id="2.40.110.10">
    <property type="entry name" value="Butyryl-CoA Dehydrogenase, subunit A, domain 2"/>
    <property type="match status" value="1"/>
</dbReference>
<comment type="caution">
    <text evidence="17">The sequence shown here is derived from an EMBL/GenBank/DDBJ whole genome shotgun (WGS) entry which is preliminary data.</text>
</comment>
<protein>
    <recommendedName>
        <fullName evidence="11">Acyl-coenzyme A oxidase</fullName>
    </recommendedName>
</protein>
<feature type="domain" description="Acyl-coenzyme A oxidase N-terminal" evidence="15">
    <location>
        <begin position="22"/>
        <end position="139"/>
    </location>
</feature>
<dbReference type="InterPro" id="IPR036250">
    <property type="entry name" value="AcylCo_DH-like_C"/>
</dbReference>
<dbReference type="Pfam" id="PF22924">
    <property type="entry name" value="ACOX_C_alpha1"/>
    <property type="match status" value="1"/>
</dbReference>
<evidence type="ECO:0000256" key="7">
    <source>
        <dbReference type="ARBA" id="ARBA00022832"/>
    </source>
</evidence>
<reference evidence="17 18" key="1">
    <citation type="submission" date="2024-02" db="EMBL/GenBank/DDBJ databases">
        <title>Chromosome-scale genome assembly of the rough periwinkle Littorina saxatilis.</title>
        <authorList>
            <person name="De Jode A."/>
            <person name="Faria R."/>
            <person name="Formenti G."/>
            <person name="Sims Y."/>
            <person name="Smith T.P."/>
            <person name="Tracey A."/>
            <person name="Wood J.M.D."/>
            <person name="Zagrodzka Z.B."/>
            <person name="Johannesson K."/>
            <person name="Butlin R.K."/>
            <person name="Leder E.H."/>
        </authorList>
    </citation>
    <scope>NUCLEOTIDE SEQUENCE [LARGE SCALE GENOMIC DNA]</scope>
    <source>
        <strain evidence="17">Snail1</strain>
        <tissue evidence="17">Muscle</tissue>
    </source>
</reference>
<dbReference type="Gene3D" id="1.10.540.10">
    <property type="entry name" value="Acyl-CoA dehydrogenase/oxidase, N-terminal domain"/>
    <property type="match status" value="1"/>
</dbReference>
<evidence type="ECO:0000313" key="18">
    <source>
        <dbReference type="Proteomes" id="UP001374579"/>
    </source>
</evidence>
<dbReference type="Pfam" id="PF14749">
    <property type="entry name" value="Acyl-CoA_ox_N"/>
    <property type="match status" value="1"/>
</dbReference>
<proteinExistence type="inferred from homology"/>
<dbReference type="Pfam" id="PF01756">
    <property type="entry name" value="ACOX"/>
    <property type="match status" value="1"/>
</dbReference>
<dbReference type="GO" id="GO:0003997">
    <property type="term" value="F:acyl-CoA oxidase activity"/>
    <property type="evidence" value="ECO:0007669"/>
    <property type="project" value="InterPro"/>
</dbReference>
<evidence type="ECO:0000259" key="14">
    <source>
        <dbReference type="Pfam" id="PF01756"/>
    </source>
</evidence>
<dbReference type="InterPro" id="IPR029320">
    <property type="entry name" value="Acyl-CoA_ox_N"/>
</dbReference>
<evidence type="ECO:0000256" key="3">
    <source>
        <dbReference type="ARBA" id="ARBA00004846"/>
    </source>
</evidence>
<comment type="pathway">
    <text evidence="3">Lipid metabolism; peroxisomal fatty acid beta-oxidation.</text>
</comment>
<evidence type="ECO:0000256" key="1">
    <source>
        <dbReference type="ARBA" id="ARBA00001974"/>
    </source>
</evidence>
<name>A0AAN9ASD4_9CAEN</name>
<dbReference type="GO" id="GO:0071949">
    <property type="term" value="F:FAD binding"/>
    <property type="evidence" value="ECO:0007669"/>
    <property type="project" value="InterPro"/>
</dbReference>
<evidence type="ECO:0000256" key="13">
    <source>
        <dbReference type="PIRSR" id="PIRSR000168-2"/>
    </source>
</evidence>
<comment type="cofactor">
    <cofactor evidence="1">
        <name>FAD</name>
        <dbReference type="ChEBI" id="CHEBI:57692"/>
    </cofactor>
</comment>
<comment type="subcellular location">
    <subcellularLocation>
        <location evidence="2">Peroxisome</location>
    </subcellularLocation>
</comment>
<keyword evidence="7" id="KW-0276">Fatty acid metabolism</keyword>
<dbReference type="EMBL" id="JBAMIC010000022">
    <property type="protein sequence ID" value="KAK7092005.1"/>
    <property type="molecule type" value="Genomic_DNA"/>
</dbReference>
<evidence type="ECO:0000256" key="2">
    <source>
        <dbReference type="ARBA" id="ARBA00004275"/>
    </source>
</evidence>
<keyword evidence="10" id="KW-0576">Peroxisome</keyword>
<dbReference type="GO" id="GO:0033540">
    <property type="term" value="P:fatty acid beta-oxidation using acyl-CoA oxidase"/>
    <property type="evidence" value="ECO:0007669"/>
    <property type="project" value="TreeGrafter"/>
</dbReference>
<evidence type="ECO:0000259" key="15">
    <source>
        <dbReference type="Pfam" id="PF14749"/>
    </source>
</evidence>
<dbReference type="InterPro" id="IPR037069">
    <property type="entry name" value="AcylCoA_DH/ox_N_sf"/>
</dbReference>
<dbReference type="AlphaFoldDB" id="A0AAN9ASD4"/>
<evidence type="ECO:0000259" key="16">
    <source>
        <dbReference type="Pfam" id="PF22924"/>
    </source>
</evidence>
<keyword evidence="5 11" id="KW-0285">Flavoprotein</keyword>
<dbReference type="PANTHER" id="PTHR10909:SF250">
    <property type="entry name" value="PEROXISOMAL ACYL-COENZYME A OXIDASE 1"/>
    <property type="match status" value="1"/>
</dbReference>
<keyword evidence="18" id="KW-1185">Reference proteome</keyword>
<dbReference type="FunFam" id="1.20.140.10:FF:000005">
    <property type="entry name" value="Acyl-coenzyme A oxidase"/>
    <property type="match status" value="1"/>
</dbReference>
<evidence type="ECO:0000256" key="8">
    <source>
        <dbReference type="ARBA" id="ARBA00023002"/>
    </source>
</evidence>
<comment type="similarity">
    <text evidence="4 11">Belongs to the acyl-CoA oxidase family.</text>
</comment>